<gene>
    <name evidence="1" type="ORF">LTR91_022717</name>
</gene>
<name>A0AAN6H3G4_9PEZI</name>
<comment type="caution">
    <text evidence="1">The sequence shown here is derived from an EMBL/GenBank/DDBJ whole genome shotgun (WGS) entry which is preliminary data.</text>
</comment>
<dbReference type="AlphaFoldDB" id="A0AAN6H3G4"/>
<dbReference type="Proteomes" id="UP001175353">
    <property type="component" value="Unassembled WGS sequence"/>
</dbReference>
<proteinExistence type="predicted"/>
<sequence length="122" mass="13426">MASSTLTTTQQAIIATTSYGNTVVPLSPRSVEKVSISVTAEEARDQGFAHRMFGDTFHVPAVYEFFESEAQGIRLGYLLMEKVHGRTFDQIDLSTQEAITLGAAVVHAVTQTQMEFSKRLAR</sequence>
<reference evidence="1" key="1">
    <citation type="submission" date="2023-06" db="EMBL/GenBank/DDBJ databases">
        <title>Black Yeasts Isolated from many extreme environments.</title>
        <authorList>
            <person name="Coleine C."/>
            <person name="Stajich J.E."/>
            <person name="Selbmann L."/>
        </authorList>
    </citation>
    <scope>NUCLEOTIDE SEQUENCE</scope>
    <source>
        <strain evidence="1">CCFEE 5200</strain>
    </source>
</reference>
<dbReference type="EMBL" id="JAUJLE010000459">
    <property type="protein sequence ID" value="KAK0955725.1"/>
    <property type="molecule type" value="Genomic_DNA"/>
</dbReference>
<evidence type="ECO:0000313" key="1">
    <source>
        <dbReference type="EMBL" id="KAK0955725.1"/>
    </source>
</evidence>
<protein>
    <submittedName>
        <fullName evidence="1">Uncharacterized protein</fullName>
    </submittedName>
</protein>
<organism evidence="1 2">
    <name type="scientific">Friedmanniomyces endolithicus</name>
    <dbReference type="NCBI Taxonomy" id="329885"/>
    <lineage>
        <taxon>Eukaryota</taxon>
        <taxon>Fungi</taxon>
        <taxon>Dikarya</taxon>
        <taxon>Ascomycota</taxon>
        <taxon>Pezizomycotina</taxon>
        <taxon>Dothideomycetes</taxon>
        <taxon>Dothideomycetidae</taxon>
        <taxon>Mycosphaerellales</taxon>
        <taxon>Teratosphaeriaceae</taxon>
        <taxon>Friedmanniomyces</taxon>
    </lineage>
</organism>
<accession>A0AAN6H3G4</accession>
<keyword evidence="2" id="KW-1185">Reference proteome</keyword>
<evidence type="ECO:0000313" key="2">
    <source>
        <dbReference type="Proteomes" id="UP001175353"/>
    </source>
</evidence>